<accession>A0AAD8MC56</accession>
<reference evidence="4" key="2">
    <citation type="submission" date="2023-05" db="EMBL/GenBank/DDBJ databases">
        <authorList>
            <person name="Schelkunov M.I."/>
        </authorList>
    </citation>
    <scope>NUCLEOTIDE SEQUENCE</scope>
    <source>
        <strain evidence="4">Hsosn_3</strain>
        <tissue evidence="4">Leaf</tissue>
    </source>
</reference>
<evidence type="ECO:0000313" key="5">
    <source>
        <dbReference type="Proteomes" id="UP001237642"/>
    </source>
</evidence>
<evidence type="ECO:0000313" key="4">
    <source>
        <dbReference type="EMBL" id="KAK1370035.1"/>
    </source>
</evidence>
<evidence type="ECO:0000256" key="3">
    <source>
        <dbReference type="ARBA" id="ARBA00022917"/>
    </source>
</evidence>
<dbReference type="PANTHER" id="PTHR13242:SF0">
    <property type="entry name" value="EUKARYOTIC TRANSLATION INITIATION FACTOR 3 SUBUNIT L"/>
    <property type="match status" value="1"/>
</dbReference>
<keyword evidence="2" id="KW-0396">Initiation factor</keyword>
<dbReference type="GO" id="GO:0003743">
    <property type="term" value="F:translation initiation factor activity"/>
    <property type="evidence" value="ECO:0007669"/>
    <property type="project" value="UniProtKB-KW"/>
</dbReference>
<proteinExistence type="predicted"/>
<keyword evidence="3" id="KW-0648">Protein biosynthesis</keyword>
<evidence type="ECO:0000256" key="2">
    <source>
        <dbReference type="ARBA" id="ARBA00022540"/>
    </source>
</evidence>
<dbReference type="PANTHER" id="PTHR13242">
    <property type="entry name" value="EUKARYOTIC TRANSLATION INITIATION FACTOR 3"/>
    <property type="match status" value="1"/>
</dbReference>
<keyword evidence="1" id="KW-0963">Cytoplasm</keyword>
<organism evidence="4 5">
    <name type="scientific">Heracleum sosnowskyi</name>
    <dbReference type="NCBI Taxonomy" id="360622"/>
    <lineage>
        <taxon>Eukaryota</taxon>
        <taxon>Viridiplantae</taxon>
        <taxon>Streptophyta</taxon>
        <taxon>Embryophyta</taxon>
        <taxon>Tracheophyta</taxon>
        <taxon>Spermatophyta</taxon>
        <taxon>Magnoliopsida</taxon>
        <taxon>eudicotyledons</taxon>
        <taxon>Gunneridae</taxon>
        <taxon>Pentapetalae</taxon>
        <taxon>asterids</taxon>
        <taxon>campanulids</taxon>
        <taxon>Apiales</taxon>
        <taxon>Apiaceae</taxon>
        <taxon>Apioideae</taxon>
        <taxon>apioid superclade</taxon>
        <taxon>Tordylieae</taxon>
        <taxon>Tordyliinae</taxon>
        <taxon>Heracleum</taxon>
    </lineage>
</organism>
<dbReference type="Pfam" id="PF10255">
    <property type="entry name" value="Paf67"/>
    <property type="match status" value="1"/>
</dbReference>
<sequence length="211" mass="24913">MRSTLACVRLRECTLACSMELRGNTCNSASICCAVPTPCSEIFLQVFPRKLRTQVVLHGVVNMQLPNQWLWDMVDEFVYQFQSFCQYQAKMKTKTEQEISLLKQFDQHKQYYQKLPQYDQILKKNEQMYALLAVSLSLCPQMKLVNSQLQEKYNEKMLRMQRCDDEAFVLYDELFSSAFPKFITASAPNYEEPLVNYNQDAYRFQLKLFLH</sequence>
<dbReference type="InterPro" id="IPR019382">
    <property type="entry name" value="eIF3l"/>
</dbReference>
<dbReference type="Proteomes" id="UP001237642">
    <property type="component" value="Unassembled WGS sequence"/>
</dbReference>
<protein>
    <submittedName>
        <fullName evidence="4">Uncharacterized protein</fullName>
    </submittedName>
</protein>
<name>A0AAD8MC56_9APIA</name>
<evidence type="ECO:0000256" key="1">
    <source>
        <dbReference type="ARBA" id="ARBA00022490"/>
    </source>
</evidence>
<dbReference type="GO" id="GO:0005852">
    <property type="term" value="C:eukaryotic translation initiation factor 3 complex"/>
    <property type="evidence" value="ECO:0007669"/>
    <property type="project" value="InterPro"/>
</dbReference>
<reference evidence="4" key="1">
    <citation type="submission" date="2023-02" db="EMBL/GenBank/DDBJ databases">
        <title>Genome of toxic invasive species Heracleum sosnowskyi carries increased number of genes despite the absence of recent whole-genome duplications.</title>
        <authorList>
            <person name="Schelkunov M."/>
            <person name="Shtratnikova V."/>
            <person name="Makarenko M."/>
            <person name="Klepikova A."/>
            <person name="Omelchenko D."/>
            <person name="Novikova G."/>
            <person name="Obukhova E."/>
            <person name="Bogdanov V."/>
            <person name="Penin A."/>
            <person name="Logacheva M."/>
        </authorList>
    </citation>
    <scope>NUCLEOTIDE SEQUENCE</scope>
    <source>
        <strain evidence="4">Hsosn_3</strain>
        <tissue evidence="4">Leaf</tissue>
    </source>
</reference>
<dbReference type="EMBL" id="JAUIZM010000008">
    <property type="protein sequence ID" value="KAK1370035.1"/>
    <property type="molecule type" value="Genomic_DNA"/>
</dbReference>
<comment type="caution">
    <text evidence="4">The sequence shown here is derived from an EMBL/GenBank/DDBJ whole genome shotgun (WGS) entry which is preliminary data.</text>
</comment>
<dbReference type="AlphaFoldDB" id="A0AAD8MC56"/>
<keyword evidence="5" id="KW-1185">Reference proteome</keyword>
<gene>
    <name evidence="4" type="ORF">POM88_036127</name>
</gene>